<organism evidence="3 4">
    <name type="scientific">Recurvomyces mirabilis</name>
    <dbReference type="NCBI Taxonomy" id="574656"/>
    <lineage>
        <taxon>Eukaryota</taxon>
        <taxon>Fungi</taxon>
        <taxon>Dikarya</taxon>
        <taxon>Ascomycota</taxon>
        <taxon>Pezizomycotina</taxon>
        <taxon>Dothideomycetes</taxon>
        <taxon>Dothideomycetidae</taxon>
        <taxon>Mycosphaerellales</taxon>
        <taxon>Teratosphaeriaceae</taxon>
        <taxon>Recurvomyces</taxon>
    </lineage>
</organism>
<dbReference type="Pfam" id="PF14681">
    <property type="entry name" value="UPRTase"/>
    <property type="match status" value="1"/>
</dbReference>
<dbReference type="GO" id="GO:0006564">
    <property type="term" value="P:L-serine biosynthetic process"/>
    <property type="evidence" value="ECO:0007669"/>
    <property type="project" value="TreeGrafter"/>
</dbReference>
<dbReference type="Pfam" id="PF12710">
    <property type="entry name" value="HAD"/>
    <property type="match status" value="1"/>
</dbReference>
<comment type="caution">
    <text evidence="3">The sequence shown here is derived from an EMBL/GenBank/DDBJ whole genome shotgun (WGS) entry which is preliminary data.</text>
</comment>
<dbReference type="AlphaFoldDB" id="A0AAE0WGY2"/>
<evidence type="ECO:0000313" key="3">
    <source>
        <dbReference type="EMBL" id="KAK3669802.1"/>
    </source>
</evidence>
<dbReference type="InterPro" id="IPR036412">
    <property type="entry name" value="HAD-like_sf"/>
</dbReference>
<proteinExistence type="predicted"/>
<feature type="compositionally biased region" description="Basic and acidic residues" evidence="1">
    <location>
        <begin position="25"/>
        <end position="42"/>
    </location>
</feature>
<keyword evidence="4" id="KW-1185">Reference proteome</keyword>
<protein>
    <recommendedName>
        <fullName evidence="2">Phosphoribosyltransferase domain-containing protein</fullName>
    </recommendedName>
</protein>
<dbReference type="InterPro" id="IPR000836">
    <property type="entry name" value="PRTase_dom"/>
</dbReference>
<name>A0AAE0WGY2_9PEZI</name>
<gene>
    <name evidence="3" type="ORF">LTR78_010319</name>
</gene>
<dbReference type="GO" id="GO:0036424">
    <property type="term" value="F:L-phosphoserine phosphatase activity"/>
    <property type="evidence" value="ECO:0007669"/>
    <property type="project" value="TreeGrafter"/>
</dbReference>
<dbReference type="PANTHER" id="PTHR43344">
    <property type="entry name" value="PHOSPHOSERINE PHOSPHATASE"/>
    <property type="match status" value="1"/>
</dbReference>
<feature type="domain" description="Phosphoribosyltransferase" evidence="2">
    <location>
        <begin position="495"/>
        <end position="689"/>
    </location>
</feature>
<dbReference type="Gene3D" id="3.40.50.2020">
    <property type="match status" value="1"/>
</dbReference>
<evidence type="ECO:0000256" key="1">
    <source>
        <dbReference type="SAM" id="MobiDB-lite"/>
    </source>
</evidence>
<reference evidence="3" key="1">
    <citation type="submission" date="2023-07" db="EMBL/GenBank/DDBJ databases">
        <title>Black Yeasts Isolated from many extreme environments.</title>
        <authorList>
            <person name="Coleine C."/>
            <person name="Stajich J.E."/>
            <person name="Selbmann L."/>
        </authorList>
    </citation>
    <scope>NUCLEOTIDE SEQUENCE</scope>
    <source>
        <strain evidence="3">CCFEE 5485</strain>
    </source>
</reference>
<sequence>MPAAGEHALDLLESWTESPFPSPMDRPDEQKAARPDVSHGVHDMSSSRPRIIGLYGLPGSGKTRMLEWIMTSFHDPSLLCFEGSDLIAGTVTENCQTFMTLSPEAKESSRKAAMTAFKSHFMFWTEDEDTGRTVYTKADLEAYTSIVYLDASKDDIERRRAQDVQRQRDVAHSWHLQRWKDEEKARLRELCREHGILFSTMTAEPDDYGHIADILHYHLCTVEMNESLVLAEVDKVVTSKQEPQIVVVLDADKTLAAVDTGALYWELLRGRIDGTADVDGDPVSRLFKHSAWKYSYAAFKQATLLYEESAATSAFERLCDLTAAQVDLFPELLSLLQCGPDRPNLKALVITSGLRRVWEKVLVRHGLRSNVSVVGGGRMSDGYVITPLSKRNAVQHLQLRHQMRVWAVGDSPLDLPMLQAADRAIVVVTAEEVRSRTMESALQTAIDHEGLVALQLLLPAHVRPRLSTDRLPLVDDIYRTIMSDTHLQFHHFTETAGAKLLMTPMRDAQISGVTLREAHRRVGWFLAIQCLSAVLNLDRKPIIHVQGQNTDGYCFENEARTTIVAMMRGGEPMAFGVNDAMPTSHFVHAFEARDVTKLHLDKQRTVVLVDAVVNSGASLVEFVRHIRGGHPRIRIIVVAGVVHQGSLYRGEAIHGLSKEGHLTIIALRTSDNSFKGSRTTDTGNRLFMTTHLK</sequence>
<dbReference type="PANTHER" id="PTHR43344:SF20">
    <property type="entry name" value="URACIL PHOSPHORIBOSYLTRANSFERASE"/>
    <property type="match status" value="1"/>
</dbReference>
<dbReference type="Proteomes" id="UP001274830">
    <property type="component" value="Unassembled WGS sequence"/>
</dbReference>
<dbReference type="CDD" id="cd06223">
    <property type="entry name" value="PRTases_typeI"/>
    <property type="match status" value="1"/>
</dbReference>
<dbReference type="SUPFAM" id="SSF52540">
    <property type="entry name" value="P-loop containing nucleoside triphosphate hydrolases"/>
    <property type="match status" value="1"/>
</dbReference>
<accession>A0AAE0WGY2</accession>
<dbReference type="InterPro" id="IPR029057">
    <property type="entry name" value="PRTase-like"/>
</dbReference>
<dbReference type="Pfam" id="PF13207">
    <property type="entry name" value="AAA_17"/>
    <property type="match status" value="1"/>
</dbReference>
<dbReference type="InterPro" id="IPR027417">
    <property type="entry name" value="P-loop_NTPase"/>
</dbReference>
<dbReference type="EMBL" id="JAUTXT010000071">
    <property type="protein sequence ID" value="KAK3669802.1"/>
    <property type="molecule type" value="Genomic_DNA"/>
</dbReference>
<dbReference type="SUPFAM" id="SSF56784">
    <property type="entry name" value="HAD-like"/>
    <property type="match status" value="1"/>
</dbReference>
<dbReference type="InterPro" id="IPR050582">
    <property type="entry name" value="HAD-like_SerB"/>
</dbReference>
<dbReference type="SUPFAM" id="SSF53271">
    <property type="entry name" value="PRTase-like"/>
    <property type="match status" value="1"/>
</dbReference>
<dbReference type="GO" id="GO:0000287">
    <property type="term" value="F:magnesium ion binding"/>
    <property type="evidence" value="ECO:0007669"/>
    <property type="project" value="TreeGrafter"/>
</dbReference>
<dbReference type="Gene3D" id="3.40.50.300">
    <property type="entry name" value="P-loop containing nucleotide triphosphate hydrolases"/>
    <property type="match status" value="1"/>
</dbReference>
<feature type="region of interest" description="Disordered" evidence="1">
    <location>
        <begin position="1"/>
        <end position="45"/>
    </location>
</feature>
<dbReference type="InterPro" id="IPR023214">
    <property type="entry name" value="HAD_sf"/>
</dbReference>
<dbReference type="Gene3D" id="3.40.50.1000">
    <property type="entry name" value="HAD superfamily/HAD-like"/>
    <property type="match status" value="1"/>
</dbReference>
<evidence type="ECO:0000313" key="4">
    <source>
        <dbReference type="Proteomes" id="UP001274830"/>
    </source>
</evidence>
<evidence type="ECO:0000259" key="2">
    <source>
        <dbReference type="Pfam" id="PF14681"/>
    </source>
</evidence>
<dbReference type="GO" id="GO:0005737">
    <property type="term" value="C:cytoplasm"/>
    <property type="evidence" value="ECO:0007669"/>
    <property type="project" value="TreeGrafter"/>
</dbReference>